<feature type="region of interest" description="Disordered" evidence="1">
    <location>
        <begin position="1"/>
        <end position="21"/>
    </location>
</feature>
<sequence length="86" mass="9460">MLLDRQSNSQLTFQATGPSGCRHKKCGIRGAGIKKKKNWNLGKILPKSKHEFPANALMNNSGKAAGPPRRRVIDRSATVDPRHSAR</sequence>
<comment type="caution">
    <text evidence="2">The sequence shown here is derived from an EMBL/GenBank/DDBJ whole genome shotgun (WGS) entry which is preliminary data.</text>
</comment>
<proteinExistence type="predicted"/>
<name>A0A4C1VDG6_EUMVA</name>
<organism evidence="2 3">
    <name type="scientific">Eumeta variegata</name>
    <name type="common">Bagworm moth</name>
    <name type="synonym">Eumeta japonica</name>
    <dbReference type="NCBI Taxonomy" id="151549"/>
    <lineage>
        <taxon>Eukaryota</taxon>
        <taxon>Metazoa</taxon>
        <taxon>Ecdysozoa</taxon>
        <taxon>Arthropoda</taxon>
        <taxon>Hexapoda</taxon>
        <taxon>Insecta</taxon>
        <taxon>Pterygota</taxon>
        <taxon>Neoptera</taxon>
        <taxon>Endopterygota</taxon>
        <taxon>Lepidoptera</taxon>
        <taxon>Glossata</taxon>
        <taxon>Ditrysia</taxon>
        <taxon>Tineoidea</taxon>
        <taxon>Psychidae</taxon>
        <taxon>Oiketicinae</taxon>
        <taxon>Eumeta</taxon>
    </lineage>
</organism>
<keyword evidence="3" id="KW-1185">Reference proteome</keyword>
<feature type="compositionally biased region" description="Polar residues" evidence="1">
    <location>
        <begin position="1"/>
        <end position="17"/>
    </location>
</feature>
<evidence type="ECO:0000313" key="2">
    <source>
        <dbReference type="EMBL" id="GBP37178.1"/>
    </source>
</evidence>
<protein>
    <submittedName>
        <fullName evidence="2">Uncharacterized protein</fullName>
    </submittedName>
</protein>
<evidence type="ECO:0000256" key="1">
    <source>
        <dbReference type="SAM" id="MobiDB-lite"/>
    </source>
</evidence>
<reference evidence="2 3" key="1">
    <citation type="journal article" date="2019" name="Commun. Biol.">
        <title>The bagworm genome reveals a unique fibroin gene that provides high tensile strength.</title>
        <authorList>
            <person name="Kono N."/>
            <person name="Nakamura H."/>
            <person name="Ohtoshi R."/>
            <person name="Tomita M."/>
            <person name="Numata K."/>
            <person name="Arakawa K."/>
        </authorList>
    </citation>
    <scope>NUCLEOTIDE SEQUENCE [LARGE SCALE GENOMIC DNA]</scope>
</reference>
<dbReference type="AlphaFoldDB" id="A0A4C1VDG6"/>
<dbReference type="Proteomes" id="UP000299102">
    <property type="component" value="Unassembled WGS sequence"/>
</dbReference>
<dbReference type="EMBL" id="BGZK01000330">
    <property type="protein sequence ID" value="GBP37178.1"/>
    <property type="molecule type" value="Genomic_DNA"/>
</dbReference>
<evidence type="ECO:0000313" key="3">
    <source>
        <dbReference type="Proteomes" id="UP000299102"/>
    </source>
</evidence>
<gene>
    <name evidence="2" type="ORF">EVAR_31109_1</name>
</gene>
<accession>A0A4C1VDG6</accession>
<feature type="region of interest" description="Disordered" evidence="1">
    <location>
        <begin position="52"/>
        <end position="86"/>
    </location>
</feature>